<dbReference type="GO" id="GO:0005524">
    <property type="term" value="F:ATP binding"/>
    <property type="evidence" value="ECO:0007669"/>
    <property type="project" value="UniProtKB-KW"/>
</dbReference>
<keyword evidence="8" id="KW-0472">Membrane</keyword>
<dbReference type="Pfam" id="PF13246">
    <property type="entry name" value="Cation_ATPase"/>
    <property type="match status" value="1"/>
</dbReference>
<reference evidence="9 10" key="1">
    <citation type="journal article" date="2014" name="Genome Biol. Evol.">
        <title>Comparative genomics and transcriptomics analyses reveal divergent lifestyle features of nematode endoparasitic fungus Hirsutella minnesotensis.</title>
        <authorList>
            <person name="Lai Y."/>
            <person name="Liu K."/>
            <person name="Zhang X."/>
            <person name="Zhang X."/>
            <person name="Li K."/>
            <person name="Wang N."/>
            <person name="Shu C."/>
            <person name="Wu Y."/>
            <person name="Wang C."/>
            <person name="Bushley K.E."/>
            <person name="Xiang M."/>
            <person name="Liu X."/>
        </authorList>
    </citation>
    <scope>NUCLEOTIDE SEQUENCE [LARGE SCALE GENOMIC DNA]</scope>
    <source>
        <strain evidence="9 10">3608</strain>
    </source>
</reference>
<evidence type="ECO:0000256" key="4">
    <source>
        <dbReference type="ARBA" id="ARBA00022840"/>
    </source>
</evidence>
<accession>A0A0F7ZFS5</accession>
<gene>
    <name evidence="9" type="ORF">HIM_10967</name>
</gene>
<evidence type="ECO:0000256" key="1">
    <source>
        <dbReference type="ARBA" id="ARBA00004127"/>
    </source>
</evidence>
<dbReference type="InterPro" id="IPR023214">
    <property type="entry name" value="HAD_sf"/>
</dbReference>
<organism evidence="9 10">
    <name type="scientific">Hirsutella minnesotensis 3608</name>
    <dbReference type="NCBI Taxonomy" id="1043627"/>
    <lineage>
        <taxon>Eukaryota</taxon>
        <taxon>Fungi</taxon>
        <taxon>Dikarya</taxon>
        <taxon>Ascomycota</taxon>
        <taxon>Pezizomycotina</taxon>
        <taxon>Sordariomycetes</taxon>
        <taxon>Hypocreomycetidae</taxon>
        <taxon>Hypocreales</taxon>
        <taxon>Ophiocordycipitaceae</taxon>
        <taxon>Hirsutella</taxon>
    </lineage>
</organism>
<dbReference type="EMBL" id="KQ030692">
    <property type="protein sequence ID" value="KJZ69651.1"/>
    <property type="molecule type" value="Genomic_DNA"/>
</dbReference>
<comment type="subcellular location">
    <subcellularLocation>
        <location evidence="1">Endomembrane system</location>
        <topology evidence="1">Multi-pass membrane protein</topology>
    </subcellularLocation>
</comment>
<dbReference type="PROSITE" id="PS00154">
    <property type="entry name" value="ATPASE_E1_E2"/>
    <property type="match status" value="1"/>
</dbReference>
<dbReference type="InterPro" id="IPR023299">
    <property type="entry name" value="ATPase_P-typ_cyto_dom_N"/>
</dbReference>
<keyword evidence="3" id="KW-0547">Nucleotide-binding</keyword>
<evidence type="ECO:0008006" key="11">
    <source>
        <dbReference type="Google" id="ProtNLM"/>
    </source>
</evidence>
<keyword evidence="6" id="KW-1278">Translocase</keyword>
<dbReference type="OrthoDB" id="3352408at2759"/>
<dbReference type="PRINTS" id="PR00119">
    <property type="entry name" value="CATATPASE"/>
</dbReference>
<dbReference type="Gene3D" id="3.40.1110.10">
    <property type="entry name" value="Calcium-transporting ATPase, cytoplasmic domain N"/>
    <property type="match status" value="1"/>
</dbReference>
<dbReference type="Proteomes" id="UP000054481">
    <property type="component" value="Unassembled WGS sequence"/>
</dbReference>
<dbReference type="FunFam" id="3.40.50.1000:FF:000001">
    <property type="entry name" value="Phospholipid-transporting ATPase IC"/>
    <property type="match status" value="1"/>
</dbReference>
<dbReference type="GO" id="GO:0012505">
    <property type="term" value="C:endomembrane system"/>
    <property type="evidence" value="ECO:0007669"/>
    <property type="project" value="UniProtKB-SubCell"/>
</dbReference>
<evidence type="ECO:0000256" key="7">
    <source>
        <dbReference type="ARBA" id="ARBA00022989"/>
    </source>
</evidence>
<keyword evidence="2" id="KW-0812">Transmembrane</keyword>
<dbReference type="InterPro" id="IPR036412">
    <property type="entry name" value="HAD-like_sf"/>
</dbReference>
<evidence type="ECO:0000256" key="2">
    <source>
        <dbReference type="ARBA" id="ARBA00022692"/>
    </source>
</evidence>
<evidence type="ECO:0000256" key="5">
    <source>
        <dbReference type="ARBA" id="ARBA00022842"/>
    </source>
</evidence>
<dbReference type="AlphaFoldDB" id="A0A0F7ZFS5"/>
<dbReference type="Gene3D" id="3.40.50.1000">
    <property type="entry name" value="HAD superfamily/HAD-like"/>
    <property type="match status" value="1"/>
</dbReference>
<dbReference type="GO" id="GO:0005388">
    <property type="term" value="F:P-type calcium transporter activity"/>
    <property type="evidence" value="ECO:0007669"/>
    <property type="project" value="TreeGrafter"/>
</dbReference>
<evidence type="ECO:0000313" key="10">
    <source>
        <dbReference type="Proteomes" id="UP000054481"/>
    </source>
</evidence>
<dbReference type="InterPro" id="IPR018303">
    <property type="entry name" value="ATPase_P-typ_P_site"/>
</dbReference>
<dbReference type="GO" id="GO:0006874">
    <property type="term" value="P:intracellular calcium ion homeostasis"/>
    <property type="evidence" value="ECO:0007669"/>
    <property type="project" value="TreeGrafter"/>
</dbReference>
<keyword evidence="10" id="KW-1185">Reference proteome</keyword>
<protein>
    <recommendedName>
        <fullName evidence="11">Cation-transporting P-type ATPase C-terminal domain-containing protein</fullName>
    </recommendedName>
</protein>
<keyword evidence="4" id="KW-0067">ATP-binding</keyword>
<dbReference type="GO" id="GO:0005886">
    <property type="term" value="C:plasma membrane"/>
    <property type="evidence" value="ECO:0007669"/>
    <property type="project" value="TreeGrafter"/>
</dbReference>
<dbReference type="PANTHER" id="PTHR24093:SF369">
    <property type="entry name" value="CALCIUM-TRANSPORTING ATPASE"/>
    <property type="match status" value="1"/>
</dbReference>
<dbReference type="SUPFAM" id="SSF56784">
    <property type="entry name" value="HAD-like"/>
    <property type="match status" value="1"/>
</dbReference>
<evidence type="ECO:0000313" key="9">
    <source>
        <dbReference type="EMBL" id="KJZ69651.1"/>
    </source>
</evidence>
<dbReference type="SUPFAM" id="SSF81660">
    <property type="entry name" value="Metal cation-transporting ATPase, ATP-binding domain N"/>
    <property type="match status" value="1"/>
</dbReference>
<name>A0A0F7ZFS5_9HYPO</name>
<sequence>MGNATVICSDKTGTLTENAMTVVSGALGDGAGLLFGDENLRLDSDGGARILREIRPEQKEPLNASLTTVERRQLTRISMDQLSSKLDTTLKDLLKTAVAVNTTAFEGDGAGGMVFVGTKTETALLDWARRYFGLGPVSIERANNILEQLFPFNSRHKCMGAIIQLPETDSHMVSPKYRLFAKGAPEIILAHCTSSLDDPSKVVSKVSLQACQKDAIKHVMFGFAAHSLRTLALAYRDFEHWPPHRAQTDDTSAGPGDVVLADVLQDMTWIGVVGIRDPVRPGVPAAVEDCRTASVSVKMVTGDNIETARAVGRECGILTTLAGEDGLVMEGQDFRRLSDEKKAAISKNLCVLARSSPEDKRMLVKILRDPGEIVALRRLPWRPTHQQEAYSTANQSREQPL</sequence>
<proteinExistence type="predicted"/>
<keyword evidence="5" id="KW-0460">Magnesium</keyword>
<evidence type="ECO:0000256" key="3">
    <source>
        <dbReference type="ARBA" id="ARBA00022741"/>
    </source>
</evidence>
<evidence type="ECO:0000256" key="8">
    <source>
        <dbReference type="ARBA" id="ARBA00023136"/>
    </source>
</evidence>
<evidence type="ECO:0000256" key="6">
    <source>
        <dbReference type="ARBA" id="ARBA00022967"/>
    </source>
</evidence>
<dbReference type="PANTHER" id="PTHR24093">
    <property type="entry name" value="CATION TRANSPORTING ATPASE"/>
    <property type="match status" value="1"/>
</dbReference>
<keyword evidence="7" id="KW-1133">Transmembrane helix</keyword>